<evidence type="ECO:0000313" key="1">
    <source>
        <dbReference type="Proteomes" id="UP000095283"/>
    </source>
</evidence>
<dbReference type="Proteomes" id="UP000095283">
    <property type="component" value="Unplaced"/>
</dbReference>
<proteinExistence type="predicted"/>
<evidence type="ECO:0000313" key="2">
    <source>
        <dbReference type="WBParaSite" id="Hba_05194"/>
    </source>
</evidence>
<dbReference type="WBParaSite" id="Hba_05194">
    <property type="protein sequence ID" value="Hba_05194"/>
    <property type="gene ID" value="Hba_05194"/>
</dbReference>
<name>A0A1I7WJJ7_HETBA</name>
<sequence length="66" mass="8347">MFLKKNYCLHEKQYKNGLILLMQTYKYCNFRDSLMEHELYTLEMLKIFHRNISIIYILRYFQLKLF</sequence>
<dbReference type="AlphaFoldDB" id="A0A1I7WJJ7"/>
<accession>A0A1I7WJJ7</accession>
<organism evidence="1 2">
    <name type="scientific">Heterorhabditis bacteriophora</name>
    <name type="common">Entomopathogenic nematode worm</name>
    <dbReference type="NCBI Taxonomy" id="37862"/>
    <lineage>
        <taxon>Eukaryota</taxon>
        <taxon>Metazoa</taxon>
        <taxon>Ecdysozoa</taxon>
        <taxon>Nematoda</taxon>
        <taxon>Chromadorea</taxon>
        <taxon>Rhabditida</taxon>
        <taxon>Rhabditina</taxon>
        <taxon>Rhabditomorpha</taxon>
        <taxon>Strongyloidea</taxon>
        <taxon>Heterorhabditidae</taxon>
        <taxon>Heterorhabditis</taxon>
    </lineage>
</organism>
<protein>
    <submittedName>
        <fullName evidence="2">Uncharacterized protein</fullName>
    </submittedName>
</protein>
<reference evidence="2" key="1">
    <citation type="submission" date="2016-11" db="UniProtKB">
        <authorList>
            <consortium name="WormBaseParasite"/>
        </authorList>
    </citation>
    <scope>IDENTIFICATION</scope>
</reference>
<keyword evidence="1" id="KW-1185">Reference proteome</keyword>